<dbReference type="EMBL" id="UYRT01009689">
    <property type="protein sequence ID" value="VDK47885.1"/>
    <property type="molecule type" value="Genomic_DNA"/>
</dbReference>
<feature type="transmembrane region" description="Helical" evidence="2">
    <location>
        <begin position="114"/>
        <end position="130"/>
    </location>
</feature>
<accession>A0A183D846</accession>
<dbReference type="AlphaFoldDB" id="A0A183D846"/>
<reference evidence="3 4" key="2">
    <citation type="submission" date="2018-11" db="EMBL/GenBank/DDBJ databases">
        <authorList>
            <consortium name="Pathogen Informatics"/>
        </authorList>
    </citation>
    <scope>NUCLEOTIDE SEQUENCE [LARGE SCALE GENOMIC DNA]</scope>
</reference>
<feature type="region of interest" description="Disordered" evidence="1">
    <location>
        <begin position="1"/>
        <end position="28"/>
    </location>
</feature>
<evidence type="ECO:0000256" key="1">
    <source>
        <dbReference type="SAM" id="MobiDB-lite"/>
    </source>
</evidence>
<evidence type="ECO:0000313" key="3">
    <source>
        <dbReference type="EMBL" id="VDK47885.1"/>
    </source>
</evidence>
<name>A0A183D846_9BILA</name>
<reference evidence="5" key="1">
    <citation type="submission" date="2016-06" db="UniProtKB">
        <authorList>
            <consortium name="WormBaseParasite"/>
        </authorList>
    </citation>
    <scope>IDENTIFICATION</scope>
</reference>
<dbReference type="WBParaSite" id="GPUH_0000489401-mRNA-1">
    <property type="protein sequence ID" value="GPUH_0000489401-mRNA-1"/>
    <property type="gene ID" value="GPUH_0000489401"/>
</dbReference>
<organism evidence="5">
    <name type="scientific">Gongylonema pulchrum</name>
    <dbReference type="NCBI Taxonomy" id="637853"/>
    <lineage>
        <taxon>Eukaryota</taxon>
        <taxon>Metazoa</taxon>
        <taxon>Ecdysozoa</taxon>
        <taxon>Nematoda</taxon>
        <taxon>Chromadorea</taxon>
        <taxon>Rhabditida</taxon>
        <taxon>Spirurina</taxon>
        <taxon>Spiruromorpha</taxon>
        <taxon>Spiruroidea</taxon>
        <taxon>Gongylonematidae</taxon>
        <taxon>Gongylonema</taxon>
    </lineage>
</organism>
<gene>
    <name evidence="3" type="ORF">GPUH_LOCUS4888</name>
</gene>
<proteinExistence type="predicted"/>
<evidence type="ECO:0000256" key="2">
    <source>
        <dbReference type="SAM" id="Phobius"/>
    </source>
</evidence>
<sequence>MAARLRNAARRRSPGSFALADNSSEASNREVFPQVFRELTLAAHRQSPSMSRVATRGSRRARSSPSLRRIPFFANISGIGASDPTRLSSRKKSHYYQIKVLPTLTAGKGIKLEVLRGLLHFILIFFFFFLK</sequence>
<protein>
    <submittedName>
        <fullName evidence="3 5">Uncharacterized protein</fullName>
    </submittedName>
</protein>
<evidence type="ECO:0000313" key="4">
    <source>
        <dbReference type="Proteomes" id="UP000271098"/>
    </source>
</evidence>
<keyword evidence="2" id="KW-0472">Membrane</keyword>
<keyword evidence="2" id="KW-0812">Transmembrane</keyword>
<keyword evidence="2" id="KW-1133">Transmembrane helix</keyword>
<dbReference type="Proteomes" id="UP000271098">
    <property type="component" value="Unassembled WGS sequence"/>
</dbReference>
<evidence type="ECO:0000313" key="5">
    <source>
        <dbReference type="WBParaSite" id="GPUH_0000489401-mRNA-1"/>
    </source>
</evidence>
<keyword evidence="4" id="KW-1185">Reference proteome</keyword>